<feature type="domain" description="Phosphatidic acid phosphatase type 2/haloperoxidase" evidence="2">
    <location>
        <begin position="30"/>
        <end position="134"/>
    </location>
</feature>
<reference evidence="3 4" key="1">
    <citation type="journal article" date="2016" name="Nat. Commun.">
        <title>Thousands of microbial genomes shed light on interconnected biogeochemical processes in an aquifer system.</title>
        <authorList>
            <person name="Anantharaman K."/>
            <person name="Brown C.T."/>
            <person name="Hug L.A."/>
            <person name="Sharon I."/>
            <person name="Castelle C.J."/>
            <person name="Probst A.J."/>
            <person name="Thomas B.C."/>
            <person name="Singh A."/>
            <person name="Wilkins M.J."/>
            <person name="Karaoz U."/>
            <person name="Brodie E.L."/>
            <person name="Williams K.H."/>
            <person name="Hubbard S.S."/>
            <person name="Banfield J.F."/>
        </authorList>
    </citation>
    <scope>NUCLEOTIDE SEQUENCE [LARGE SCALE GENOMIC DNA]</scope>
</reference>
<evidence type="ECO:0000256" key="1">
    <source>
        <dbReference type="SAM" id="Phobius"/>
    </source>
</evidence>
<accession>A0A1G1W780</accession>
<dbReference type="PANTHER" id="PTHR14969:SF13">
    <property type="entry name" value="AT30094P"/>
    <property type="match status" value="1"/>
</dbReference>
<dbReference type="STRING" id="1802593.A2172_04570"/>
<dbReference type="InterPro" id="IPR036938">
    <property type="entry name" value="PAP2/HPO_sf"/>
</dbReference>
<organism evidence="3 4">
    <name type="scientific">Candidatus Woykebacteria bacterium RBG_13_40_15</name>
    <dbReference type="NCBI Taxonomy" id="1802593"/>
    <lineage>
        <taxon>Bacteria</taxon>
        <taxon>Candidatus Woykeibacteriota</taxon>
    </lineage>
</organism>
<dbReference type="GO" id="GO:0042392">
    <property type="term" value="F:sphingosine-1-phosphate phosphatase activity"/>
    <property type="evidence" value="ECO:0007669"/>
    <property type="project" value="TreeGrafter"/>
</dbReference>
<dbReference type="SUPFAM" id="SSF48317">
    <property type="entry name" value="Acid phosphatase/Vanadium-dependent haloperoxidase"/>
    <property type="match status" value="1"/>
</dbReference>
<feature type="transmembrane region" description="Helical" evidence="1">
    <location>
        <begin position="28"/>
        <end position="46"/>
    </location>
</feature>
<dbReference type="SMART" id="SM00014">
    <property type="entry name" value="acidPPc"/>
    <property type="match status" value="1"/>
</dbReference>
<evidence type="ECO:0000313" key="3">
    <source>
        <dbReference type="EMBL" id="OGY23464.1"/>
    </source>
</evidence>
<evidence type="ECO:0000313" key="4">
    <source>
        <dbReference type="Proteomes" id="UP000176631"/>
    </source>
</evidence>
<sequence length="144" mass="15778">MQAGAYFSILIFATIAFVFKKRFLAAELLFGGTLAWILAWAIKLAVVRPRPFEVLSQVSLRESNVYGFGFPSAHAAVAAALVAVASFHFKSCYSWLLWVAVLIVAFARIYMGVHLPLDVAGGVALGWFAGLFTQLIFKSTRKSD</sequence>
<keyword evidence="1" id="KW-0472">Membrane</keyword>
<dbReference type="Gene3D" id="1.20.144.10">
    <property type="entry name" value="Phosphatidic acid phosphatase type 2/haloperoxidase"/>
    <property type="match status" value="1"/>
</dbReference>
<proteinExistence type="predicted"/>
<dbReference type="EMBL" id="MHCP01000025">
    <property type="protein sequence ID" value="OGY23464.1"/>
    <property type="molecule type" value="Genomic_DNA"/>
</dbReference>
<keyword evidence="1" id="KW-0812">Transmembrane</keyword>
<keyword evidence="1" id="KW-1133">Transmembrane helix</keyword>
<dbReference type="PANTHER" id="PTHR14969">
    <property type="entry name" value="SPHINGOSINE-1-PHOSPHATE PHOSPHOHYDROLASE"/>
    <property type="match status" value="1"/>
</dbReference>
<dbReference type="Pfam" id="PF01569">
    <property type="entry name" value="PAP2"/>
    <property type="match status" value="1"/>
</dbReference>
<evidence type="ECO:0000259" key="2">
    <source>
        <dbReference type="SMART" id="SM00014"/>
    </source>
</evidence>
<feature type="transmembrane region" description="Helical" evidence="1">
    <location>
        <begin position="66"/>
        <end position="88"/>
    </location>
</feature>
<feature type="transmembrane region" description="Helical" evidence="1">
    <location>
        <begin position="119"/>
        <end position="137"/>
    </location>
</feature>
<gene>
    <name evidence="3" type="ORF">A2172_04570</name>
</gene>
<name>A0A1G1W780_9BACT</name>
<feature type="transmembrane region" description="Helical" evidence="1">
    <location>
        <begin position="95"/>
        <end position="113"/>
    </location>
</feature>
<comment type="caution">
    <text evidence="3">The sequence shown here is derived from an EMBL/GenBank/DDBJ whole genome shotgun (WGS) entry which is preliminary data.</text>
</comment>
<dbReference type="CDD" id="cd01610">
    <property type="entry name" value="PAP2_like"/>
    <property type="match status" value="1"/>
</dbReference>
<dbReference type="AlphaFoldDB" id="A0A1G1W780"/>
<dbReference type="InterPro" id="IPR000326">
    <property type="entry name" value="PAP2/HPO"/>
</dbReference>
<dbReference type="Proteomes" id="UP000176631">
    <property type="component" value="Unassembled WGS sequence"/>
</dbReference>
<protein>
    <recommendedName>
        <fullName evidence="2">Phosphatidic acid phosphatase type 2/haloperoxidase domain-containing protein</fullName>
    </recommendedName>
</protein>